<gene>
    <name evidence="1" type="ORF">PCO31111_03437</name>
</gene>
<sequence length="69" mass="7347">MSSSPAPQSPPKAPAKRLRAMADEMADIAAELDYFGGLSKKSKAGRDLADICITIHQLAADIEAENHPK</sequence>
<dbReference type="AlphaFoldDB" id="A0A5E4WQA1"/>
<name>A0A5E4WQA1_9BURK</name>
<protein>
    <submittedName>
        <fullName evidence="1">Uncharacterized protein</fullName>
    </submittedName>
</protein>
<accession>A0A5E4WQA1</accession>
<evidence type="ECO:0000313" key="1">
    <source>
        <dbReference type="EMBL" id="VVE26661.1"/>
    </source>
</evidence>
<dbReference type="RefSeq" id="WP_150585972.1">
    <property type="nucleotide sequence ID" value="NZ_CABPSE010000012.1"/>
</dbReference>
<organism evidence="1 2">
    <name type="scientific">Pandoraea communis</name>
    <dbReference type="NCBI Taxonomy" id="2508297"/>
    <lineage>
        <taxon>Bacteria</taxon>
        <taxon>Pseudomonadati</taxon>
        <taxon>Pseudomonadota</taxon>
        <taxon>Betaproteobacteria</taxon>
        <taxon>Burkholderiales</taxon>
        <taxon>Burkholderiaceae</taxon>
        <taxon>Pandoraea</taxon>
    </lineage>
</organism>
<evidence type="ECO:0000313" key="2">
    <source>
        <dbReference type="Proteomes" id="UP000383971"/>
    </source>
</evidence>
<dbReference type="Proteomes" id="UP000383971">
    <property type="component" value="Unassembled WGS sequence"/>
</dbReference>
<dbReference type="EMBL" id="CABPSE010000012">
    <property type="protein sequence ID" value="VVE26661.1"/>
    <property type="molecule type" value="Genomic_DNA"/>
</dbReference>
<reference evidence="1 2" key="1">
    <citation type="submission" date="2019-08" db="EMBL/GenBank/DDBJ databases">
        <authorList>
            <person name="Peeters C."/>
        </authorList>
    </citation>
    <scope>NUCLEOTIDE SEQUENCE [LARGE SCALE GENOMIC DNA]</scope>
    <source>
        <strain evidence="1 2">LMG 31111</strain>
    </source>
</reference>
<proteinExistence type="predicted"/>
<keyword evidence="2" id="KW-1185">Reference proteome</keyword>